<evidence type="ECO:0000256" key="14">
    <source>
        <dbReference type="SAM" id="MobiDB-lite"/>
    </source>
</evidence>
<dbReference type="InterPro" id="IPR026983">
    <property type="entry name" value="DHC"/>
</dbReference>
<evidence type="ECO:0000256" key="8">
    <source>
        <dbReference type="ARBA" id="ARBA00023017"/>
    </source>
</evidence>
<dbReference type="InterPro" id="IPR043157">
    <property type="entry name" value="Dynein_AAA1S"/>
</dbReference>
<reference evidence="17 18" key="1">
    <citation type="journal article" date="2023" name="Insect Mol. Biol.">
        <title>Genome sequencing provides insights into the evolution of gene families encoding plant cell wall-degrading enzymes in longhorned beetles.</title>
        <authorList>
            <person name="Shin N.R."/>
            <person name="Okamura Y."/>
            <person name="Kirsch R."/>
            <person name="Pauchet Y."/>
        </authorList>
    </citation>
    <scope>NUCLEOTIDE SEQUENCE [LARGE SCALE GENOMIC DNA]</scope>
    <source>
        <strain evidence="17">EAD_L_NR</strain>
    </source>
</reference>
<accession>A0AAV8W7H5</accession>
<dbReference type="FunFam" id="1.20.58.1120:FF:000001">
    <property type="entry name" value="dynein heavy chain 2, axonemal"/>
    <property type="match status" value="1"/>
</dbReference>
<evidence type="ECO:0000256" key="5">
    <source>
        <dbReference type="ARBA" id="ARBA00022737"/>
    </source>
</evidence>
<evidence type="ECO:0000256" key="3">
    <source>
        <dbReference type="ARBA" id="ARBA00022490"/>
    </source>
</evidence>
<feature type="domain" description="Dynein heavy chain linker" evidence="15">
    <location>
        <begin position="916"/>
        <end position="1318"/>
    </location>
</feature>
<keyword evidence="3" id="KW-0963">Cytoplasm</keyword>
<dbReference type="Gene3D" id="3.20.180.20">
    <property type="entry name" value="Dynein heavy chain, N-terminal domain 2"/>
    <property type="match status" value="1"/>
</dbReference>
<keyword evidence="8" id="KW-0243">Dynein</keyword>
<gene>
    <name evidence="17" type="ORF">NQ315_007629</name>
</gene>
<keyword evidence="4" id="KW-0493">Microtubule</keyword>
<keyword evidence="11" id="KW-0505">Motor protein</keyword>
<keyword evidence="18" id="KW-1185">Reference proteome</keyword>
<evidence type="ECO:0000256" key="7">
    <source>
        <dbReference type="ARBA" id="ARBA00022840"/>
    </source>
</evidence>
<keyword evidence="10" id="KW-0969">Cilium</keyword>
<evidence type="ECO:0000256" key="9">
    <source>
        <dbReference type="ARBA" id="ARBA00023054"/>
    </source>
</evidence>
<evidence type="ECO:0000313" key="18">
    <source>
        <dbReference type="Proteomes" id="UP001159042"/>
    </source>
</evidence>
<dbReference type="FunFam" id="3.20.180.20:FF:000003">
    <property type="entry name" value="Dynein heavy chain 12, axonemal"/>
    <property type="match status" value="1"/>
</dbReference>
<dbReference type="SUPFAM" id="SSF52540">
    <property type="entry name" value="P-loop containing nucleoside triphosphate hydrolases"/>
    <property type="match status" value="2"/>
</dbReference>
<keyword evidence="13" id="KW-0966">Cell projection</keyword>
<dbReference type="InterPro" id="IPR013602">
    <property type="entry name" value="Dynein_heavy_linker"/>
</dbReference>
<comment type="caution">
    <text evidence="17">The sequence shown here is derived from an EMBL/GenBank/DDBJ whole genome shotgun (WGS) entry which is preliminary data.</text>
</comment>
<evidence type="ECO:0000313" key="17">
    <source>
        <dbReference type="EMBL" id="KAJ8922598.1"/>
    </source>
</evidence>
<sequence length="1778" mass="206513">MERRNTDTSKGQSTAPKRSTGLPTRGYYAELLSDLNFSIKYKKDFNGAHKRTKFIWQVKTESHAPILRHLIQSERKAFLAPAERWMTFDEDKHISFPVDTFKPKVQLQHEVDPKTIPRNVAIERRRREYQGQRLKAVLDNMNVRLRDMLPITELRRRIISKQELSGMYSWTSFLPLELFDDEDYDIRTPQSWLDHGLIDGVKYPLPGEAFVYDVQADEKGFDVTLDDVYSWVNVAVTDYNFDTKLWTVLTLDGLQRTFQVPRLYVMFKAEDPANFARRIKAAINLRFEIENRIRYDFFLDCMSLTGYEPVSEDFMRRILFLVSRGMAMGKTTKNNEYLEKIKQQFDLNHRRAIGELEFRYICDKHEDYDYLKLPKLEPAITRLQEIKTGMMDFKKMRDYFRWYNIYVIPETYIAMSSVVGECLKVGQMTLFNSNYGARAVSLEEFESIQVLFTSVVLKQLTGPWLETLVYNIRMSLGDLGKGWFDLNEKVFRTYEISKLKRLMELIKFRMQHSLRLLVLNSLQTFTNLVVTPCLPCLEVEEDFKWGSYLRQSPFIPKCQPLFSIQLKMDENGPYYSTPPGNFEKVLLKLFDNAIRQTHQIKQVHPFLLGNLRFPKDLNLSSVGLLAEEVCESRDRFLMAYKKALIPLLAYAREYNVHVNLYTLDVPRYIEDYKNENHSAVEIKDEVSLHVRQRDSLEATLPTSIVIGPFLITVDFLRTYLIGKRQELIQKQLEMFAARLKQSMLEILEEFKVIMARLYERPDSIEHIFEIRDWIETIPMTVRTQEEICKRCLLEYDILDHFWFALPNEDFDNKYEAIAWPYKIQQQIEGTDQFLKEEEERFLKLQYTDEVNLSEKIDNLTAQVVQMSQIRDFSKIHETAIDMRRVWKAMKEAQEQGQLLNQRQKLFGVPVVPFENLTKLIKEFEPYKNLWGTASDWLRSYEMWMDNPIVNVDADSIEGAAGEMYKMMVKLIKVFADIEAVQNVAIEIKNQIEEFKPLIPLFQSLRNPGMRSRHWHKFEEETGIALVWSPVITFNDCLTLGVRDYSDVIVKIAESASKEYSIEQTMAKMKAEWENNLMELNPYKNTGTYIMKISDDIQQMLDDHIVLTQQISFSPFKGPFEDEIDEWEEKLKITAEVIDEWMDVQKQWMYLEPIFTSADITQQLPVESKKYNSMERTWRRIMRNAHDTPNIIEYCGNRPLLESLKDANHILQVVQKGLSEYLEVKRTVFPRLYFLSDDELLEILSQARNPLAVQPHLRKCFENIARLTFESDLQITEMFSAEEECVGLEPKLYPSGNVENWLVLVEKSMKNTIRTTLGKSLVDMDGQERKDWVLCWPGQVVIACSQTYWTAGVETGIRTESLDHFLDNMVLVNLDALRSLVKGSLTFLQREILSALIVIEVHSRDVTQNLVDSKIVNVNDFDWISQLRYYWVEEQEMKVRAVNAEFQYGYEYLGNSGRLVITPLTDRCYLTLTGALHLKFGGAPAGPAGTGKTETTKDLAKAMAIQCVVFNCSDQLDFMAMGKFFKGLASSGAWACFDEFNRIDIEVLSVVAQQITTIQKAQQASLDRFLFEGSEIVLKQSCAVFITMNPGYAGRTELPDNLKALFRPVSMMVPNYTLIAEISLFSFGFSNAKQLANKITTTFKLSSEQLSSQDHYDFGMRAVKTVIAVAGNLKREKPNMDERQIVLRALRDVNVPKFLKDDLTLFNGIVSDLFPRMVEEAIDYGVLEQSIRASCLKRGQDDVNDYVKKVIQLYETTVVRHGLMLVGPTGSGKTKAAIL</sequence>
<dbReference type="PANTHER" id="PTHR22878">
    <property type="entry name" value="DYNEIN HEAVY CHAIN 6, AXONEMAL-LIKE-RELATED"/>
    <property type="match status" value="1"/>
</dbReference>
<dbReference type="InterPro" id="IPR035699">
    <property type="entry name" value="AAA_6"/>
</dbReference>
<dbReference type="Gene3D" id="1.20.58.1120">
    <property type="match status" value="1"/>
</dbReference>
<dbReference type="Gene3D" id="1.10.8.710">
    <property type="match status" value="1"/>
</dbReference>
<dbReference type="GO" id="GO:0005930">
    <property type="term" value="C:axoneme"/>
    <property type="evidence" value="ECO:0007669"/>
    <property type="project" value="UniProtKB-SubCell"/>
</dbReference>
<evidence type="ECO:0000256" key="4">
    <source>
        <dbReference type="ARBA" id="ARBA00022701"/>
    </source>
</evidence>
<keyword evidence="12" id="KW-0206">Cytoskeleton</keyword>
<dbReference type="FunFam" id="3.40.50.300:FF:000044">
    <property type="entry name" value="Dynein heavy chain 5, axonemal"/>
    <property type="match status" value="1"/>
</dbReference>
<dbReference type="Pfam" id="PF12774">
    <property type="entry name" value="AAA_6"/>
    <property type="match status" value="1"/>
</dbReference>
<evidence type="ECO:0000259" key="15">
    <source>
        <dbReference type="Pfam" id="PF08393"/>
    </source>
</evidence>
<evidence type="ECO:0000256" key="10">
    <source>
        <dbReference type="ARBA" id="ARBA00023069"/>
    </source>
</evidence>
<evidence type="ECO:0000256" key="12">
    <source>
        <dbReference type="ARBA" id="ARBA00023212"/>
    </source>
</evidence>
<comment type="subcellular location">
    <subcellularLocation>
        <location evidence="1">Cytoplasm</location>
        <location evidence="1">Cytoskeleton</location>
        <location evidence="1">Cilium axoneme</location>
    </subcellularLocation>
</comment>
<dbReference type="FunFam" id="1.10.8.710:FF:000004">
    <property type="entry name" value="Dynein axonemal heavy chain 6"/>
    <property type="match status" value="1"/>
</dbReference>
<dbReference type="Gene3D" id="1.10.287.2620">
    <property type="match status" value="1"/>
</dbReference>
<dbReference type="InterPro" id="IPR027417">
    <property type="entry name" value="P-loop_NTPase"/>
</dbReference>
<dbReference type="Proteomes" id="UP001159042">
    <property type="component" value="Unassembled WGS sequence"/>
</dbReference>
<evidence type="ECO:0000256" key="1">
    <source>
        <dbReference type="ARBA" id="ARBA00004430"/>
    </source>
</evidence>
<dbReference type="Gene3D" id="3.40.50.300">
    <property type="entry name" value="P-loop containing nucleotide triphosphate hydrolases"/>
    <property type="match status" value="2"/>
</dbReference>
<dbReference type="Pfam" id="PF08393">
    <property type="entry name" value="DHC_N2"/>
    <property type="match status" value="1"/>
</dbReference>
<name>A0AAV8W7H5_9CUCU</name>
<dbReference type="GO" id="GO:0045505">
    <property type="term" value="F:dynein intermediate chain binding"/>
    <property type="evidence" value="ECO:0007669"/>
    <property type="project" value="InterPro"/>
</dbReference>
<evidence type="ECO:0008006" key="19">
    <source>
        <dbReference type="Google" id="ProtNLM"/>
    </source>
</evidence>
<dbReference type="GO" id="GO:0030286">
    <property type="term" value="C:dynein complex"/>
    <property type="evidence" value="ECO:0007669"/>
    <property type="project" value="UniProtKB-KW"/>
</dbReference>
<dbReference type="GO" id="GO:0007018">
    <property type="term" value="P:microtubule-based movement"/>
    <property type="evidence" value="ECO:0007669"/>
    <property type="project" value="InterPro"/>
</dbReference>
<evidence type="ECO:0000256" key="2">
    <source>
        <dbReference type="ARBA" id="ARBA00008887"/>
    </source>
</evidence>
<dbReference type="GO" id="GO:0005874">
    <property type="term" value="C:microtubule"/>
    <property type="evidence" value="ECO:0007669"/>
    <property type="project" value="UniProtKB-KW"/>
</dbReference>
<dbReference type="FunFam" id="1.10.287.2620:FF:000001">
    <property type="entry name" value="Cytoplasmic dynein heavy chain 1"/>
    <property type="match status" value="1"/>
</dbReference>
<evidence type="ECO:0000256" key="13">
    <source>
        <dbReference type="ARBA" id="ARBA00023273"/>
    </source>
</evidence>
<dbReference type="InterPro" id="IPR042228">
    <property type="entry name" value="Dynein_linker_3"/>
</dbReference>
<evidence type="ECO:0000256" key="6">
    <source>
        <dbReference type="ARBA" id="ARBA00022741"/>
    </source>
</evidence>
<keyword evidence="5" id="KW-0677">Repeat</keyword>
<organism evidence="17 18">
    <name type="scientific">Exocentrus adspersus</name>
    <dbReference type="NCBI Taxonomy" id="1586481"/>
    <lineage>
        <taxon>Eukaryota</taxon>
        <taxon>Metazoa</taxon>
        <taxon>Ecdysozoa</taxon>
        <taxon>Arthropoda</taxon>
        <taxon>Hexapoda</taxon>
        <taxon>Insecta</taxon>
        <taxon>Pterygota</taxon>
        <taxon>Neoptera</taxon>
        <taxon>Endopterygota</taxon>
        <taxon>Coleoptera</taxon>
        <taxon>Polyphaga</taxon>
        <taxon>Cucujiformia</taxon>
        <taxon>Chrysomeloidea</taxon>
        <taxon>Cerambycidae</taxon>
        <taxon>Lamiinae</taxon>
        <taxon>Acanthocinini</taxon>
        <taxon>Exocentrus</taxon>
    </lineage>
</organism>
<proteinExistence type="inferred from homology"/>
<feature type="domain" description="Dynein heavy chain hydrolytic ATP-binding dynein motor region" evidence="16">
    <location>
        <begin position="1447"/>
        <end position="1773"/>
    </location>
</feature>
<feature type="compositionally biased region" description="Polar residues" evidence="14">
    <location>
        <begin position="8"/>
        <end position="17"/>
    </location>
</feature>
<dbReference type="FunFam" id="1.20.140.100:FF:000004">
    <property type="entry name" value="Dynein axonemal heavy chain 6"/>
    <property type="match status" value="1"/>
</dbReference>
<dbReference type="PANTHER" id="PTHR22878:SF73">
    <property type="entry name" value="DYNEIN AXONEMAL HEAVY CHAIN 1"/>
    <property type="match status" value="1"/>
</dbReference>
<dbReference type="Gene3D" id="1.20.140.100">
    <property type="entry name" value="Dynein heavy chain, N-terminal domain 2"/>
    <property type="match status" value="1"/>
</dbReference>
<dbReference type="GO" id="GO:0051959">
    <property type="term" value="F:dynein light intermediate chain binding"/>
    <property type="evidence" value="ECO:0007669"/>
    <property type="project" value="InterPro"/>
</dbReference>
<evidence type="ECO:0000259" key="16">
    <source>
        <dbReference type="Pfam" id="PF12774"/>
    </source>
</evidence>
<keyword evidence="7" id="KW-0067">ATP-binding</keyword>
<evidence type="ECO:0000256" key="11">
    <source>
        <dbReference type="ARBA" id="ARBA00023175"/>
    </source>
</evidence>
<dbReference type="GO" id="GO:0005524">
    <property type="term" value="F:ATP binding"/>
    <property type="evidence" value="ECO:0007669"/>
    <property type="project" value="UniProtKB-KW"/>
</dbReference>
<protein>
    <recommendedName>
        <fullName evidence="19">Dynein heavy chain 1, axonemal</fullName>
    </recommendedName>
</protein>
<keyword evidence="6" id="KW-0547">Nucleotide-binding</keyword>
<feature type="region of interest" description="Disordered" evidence="14">
    <location>
        <begin position="1"/>
        <end position="22"/>
    </location>
</feature>
<keyword evidence="9" id="KW-0175">Coiled coil</keyword>
<comment type="similarity">
    <text evidence="2">Belongs to the dynein heavy chain family.</text>
</comment>
<dbReference type="EMBL" id="JANEYG010000006">
    <property type="protein sequence ID" value="KAJ8922598.1"/>
    <property type="molecule type" value="Genomic_DNA"/>
</dbReference>
<dbReference type="InterPro" id="IPR042222">
    <property type="entry name" value="Dynein_2_N"/>
</dbReference>